<dbReference type="Proteomes" id="UP000253324">
    <property type="component" value="Unassembled WGS sequence"/>
</dbReference>
<gene>
    <name evidence="1" type="ORF">C7476_11721</name>
</gene>
<sequence>MAACLFAYDQRRICPGVLVLHCSIQAGDVPTNKIDDAVFILGLPEFHSGFVCWEDAHKRR</sequence>
<proteinExistence type="predicted"/>
<reference evidence="1 2" key="1">
    <citation type="submission" date="2018-07" db="EMBL/GenBank/DDBJ databases">
        <title>Genomic Encyclopedia of Type Strains, Phase III (KMG-III): the genomes of soil and plant-associated and newly described type strains.</title>
        <authorList>
            <person name="Whitman W."/>
        </authorList>
    </citation>
    <scope>NUCLEOTIDE SEQUENCE [LARGE SCALE GENOMIC DNA]</scope>
    <source>
        <strain evidence="1 2">31-25a</strain>
    </source>
</reference>
<comment type="caution">
    <text evidence="1">The sequence shown here is derived from an EMBL/GenBank/DDBJ whole genome shotgun (WGS) entry which is preliminary data.</text>
</comment>
<name>A0A368YJL3_9HYPH</name>
<accession>A0A368YJL3</accession>
<keyword evidence="2" id="KW-1185">Reference proteome</keyword>
<protein>
    <submittedName>
        <fullName evidence="1">Uncharacterized protein</fullName>
    </submittedName>
</protein>
<evidence type="ECO:0000313" key="2">
    <source>
        <dbReference type="Proteomes" id="UP000253324"/>
    </source>
</evidence>
<organism evidence="1 2">
    <name type="scientific">Phyllobacterium bourgognense</name>
    <dbReference type="NCBI Taxonomy" id="314236"/>
    <lineage>
        <taxon>Bacteria</taxon>
        <taxon>Pseudomonadati</taxon>
        <taxon>Pseudomonadota</taxon>
        <taxon>Alphaproteobacteria</taxon>
        <taxon>Hyphomicrobiales</taxon>
        <taxon>Phyllobacteriaceae</taxon>
        <taxon>Phyllobacterium</taxon>
    </lineage>
</organism>
<evidence type="ECO:0000313" key="1">
    <source>
        <dbReference type="EMBL" id="RCW79506.1"/>
    </source>
</evidence>
<dbReference type="AlphaFoldDB" id="A0A368YJL3"/>
<dbReference type="EMBL" id="QPJM01000017">
    <property type="protein sequence ID" value="RCW79506.1"/>
    <property type="molecule type" value="Genomic_DNA"/>
</dbReference>